<dbReference type="AlphaFoldDB" id="A0A1G6KWF9"/>
<evidence type="ECO:0000259" key="6">
    <source>
        <dbReference type="PROSITE" id="PS50110"/>
    </source>
</evidence>
<sequence>MKALLVDDEKNGRDVLRMLGEWEKNGISCLLEASDGEGALQLIEMEQPEIIFTDIRMPRMDGVQLIERLHAIGYMGKYVLVTGYDDYQFMRKAIQFNSFDYLLKPIEPEAFAEVLEKVTQAVRSARRYEEREAAVLEDAKRMRLEQQVTALCTKEAGNTSLLREALPQIERLDFTLLSFYQKHQPASFMDALADELQRSAIGDVFRFQQEEHMYIVLTAAGHWLQVENWLRQHLDIPVRLVQKPLPALEGIPAAFGLLRKKLAQHQYRTIRRLEELESEQRGQDIVTYVRNYYMEDVSLERLSKLFFLTKEHISRKFKQETGMTLSRFVTNCRMEQAKQWLEETDKTLYDIALLLGYQDEKYFSKLFKKETTLTPTAYRAKLREQEEKLR</sequence>
<reference evidence="8" key="1">
    <citation type="submission" date="2016-10" db="EMBL/GenBank/DDBJ databases">
        <authorList>
            <person name="Varghese N."/>
            <person name="Submissions S."/>
        </authorList>
    </citation>
    <scope>NUCLEOTIDE SEQUENCE [LARGE SCALE GENOMIC DNA]</scope>
    <source>
        <strain evidence="8">DSM 21620</strain>
    </source>
</reference>
<dbReference type="InterPro" id="IPR011006">
    <property type="entry name" value="CheY-like_superfamily"/>
</dbReference>
<keyword evidence="8" id="KW-1185">Reference proteome</keyword>
<dbReference type="Pfam" id="PF12833">
    <property type="entry name" value="HTH_18"/>
    <property type="match status" value="1"/>
</dbReference>
<keyword evidence="3" id="KW-0804">Transcription</keyword>
<dbReference type="PANTHER" id="PTHR43280:SF2">
    <property type="entry name" value="HTH-TYPE TRANSCRIPTIONAL REGULATOR EXSA"/>
    <property type="match status" value="1"/>
</dbReference>
<name>A0A1G6KWF9_9BACI</name>
<dbReference type="GO" id="GO:0003700">
    <property type="term" value="F:DNA-binding transcription factor activity"/>
    <property type="evidence" value="ECO:0007669"/>
    <property type="project" value="InterPro"/>
</dbReference>
<dbReference type="Gene3D" id="3.40.50.2300">
    <property type="match status" value="1"/>
</dbReference>
<dbReference type="SMART" id="SM00448">
    <property type="entry name" value="REC"/>
    <property type="match status" value="1"/>
</dbReference>
<dbReference type="InterPro" id="IPR001789">
    <property type="entry name" value="Sig_transdc_resp-reg_receiver"/>
</dbReference>
<dbReference type="CDD" id="cd17536">
    <property type="entry name" value="REC_YesN-like"/>
    <property type="match status" value="1"/>
</dbReference>
<accession>A0A1G6KWF9</accession>
<dbReference type="RefSeq" id="WP_093726025.1">
    <property type="nucleotide sequence ID" value="NZ_FMZB01000002.1"/>
</dbReference>
<evidence type="ECO:0000256" key="2">
    <source>
        <dbReference type="ARBA" id="ARBA00023125"/>
    </source>
</evidence>
<evidence type="ECO:0000313" key="7">
    <source>
        <dbReference type="EMBL" id="SDC35324.1"/>
    </source>
</evidence>
<dbReference type="GO" id="GO:0043565">
    <property type="term" value="F:sequence-specific DNA binding"/>
    <property type="evidence" value="ECO:0007669"/>
    <property type="project" value="InterPro"/>
</dbReference>
<dbReference type="OrthoDB" id="342399at2"/>
<dbReference type="SMART" id="SM00342">
    <property type="entry name" value="HTH_ARAC"/>
    <property type="match status" value="1"/>
</dbReference>
<dbReference type="PROSITE" id="PS01124">
    <property type="entry name" value="HTH_ARAC_FAMILY_2"/>
    <property type="match status" value="1"/>
</dbReference>
<keyword evidence="2" id="KW-0238">DNA-binding</keyword>
<dbReference type="Pfam" id="PF00072">
    <property type="entry name" value="Response_reg"/>
    <property type="match status" value="1"/>
</dbReference>
<proteinExistence type="predicted"/>
<protein>
    <submittedName>
        <fullName evidence="7">Two-component system, response regulator YesN</fullName>
    </submittedName>
</protein>
<evidence type="ECO:0000256" key="1">
    <source>
        <dbReference type="ARBA" id="ARBA00023015"/>
    </source>
</evidence>
<feature type="domain" description="HTH araC/xylS-type" evidence="5">
    <location>
        <begin position="283"/>
        <end position="381"/>
    </location>
</feature>
<feature type="modified residue" description="4-aspartylphosphate" evidence="4">
    <location>
        <position position="54"/>
    </location>
</feature>
<dbReference type="PANTHER" id="PTHR43280">
    <property type="entry name" value="ARAC-FAMILY TRANSCRIPTIONAL REGULATOR"/>
    <property type="match status" value="1"/>
</dbReference>
<dbReference type="EMBL" id="FMZB01000002">
    <property type="protein sequence ID" value="SDC35324.1"/>
    <property type="molecule type" value="Genomic_DNA"/>
</dbReference>
<feature type="domain" description="Response regulatory" evidence="6">
    <location>
        <begin position="2"/>
        <end position="119"/>
    </location>
</feature>
<dbReference type="InterPro" id="IPR018060">
    <property type="entry name" value="HTH_AraC"/>
</dbReference>
<evidence type="ECO:0000259" key="5">
    <source>
        <dbReference type="PROSITE" id="PS01124"/>
    </source>
</evidence>
<keyword evidence="4" id="KW-0597">Phosphoprotein</keyword>
<dbReference type="SUPFAM" id="SSF52172">
    <property type="entry name" value="CheY-like"/>
    <property type="match status" value="1"/>
</dbReference>
<dbReference type="InterPro" id="IPR009057">
    <property type="entry name" value="Homeodomain-like_sf"/>
</dbReference>
<organism evidence="7 8">
    <name type="scientific">Terribacillus halophilus</name>
    <dbReference type="NCBI Taxonomy" id="361279"/>
    <lineage>
        <taxon>Bacteria</taxon>
        <taxon>Bacillati</taxon>
        <taxon>Bacillota</taxon>
        <taxon>Bacilli</taxon>
        <taxon>Bacillales</taxon>
        <taxon>Bacillaceae</taxon>
        <taxon>Terribacillus</taxon>
    </lineage>
</organism>
<evidence type="ECO:0000256" key="3">
    <source>
        <dbReference type="ARBA" id="ARBA00023163"/>
    </source>
</evidence>
<evidence type="ECO:0000256" key="4">
    <source>
        <dbReference type="PROSITE-ProRule" id="PRU00169"/>
    </source>
</evidence>
<keyword evidence="1" id="KW-0805">Transcription regulation</keyword>
<dbReference type="Proteomes" id="UP000198666">
    <property type="component" value="Unassembled WGS sequence"/>
</dbReference>
<dbReference type="PROSITE" id="PS50110">
    <property type="entry name" value="RESPONSE_REGULATORY"/>
    <property type="match status" value="1"/>
</dbReference>
<dbReference type="SUPFAM" id="SSF46689">
    <property type="entry name" value="Homeodomain-like"/>
    <property type="match status" value="1"/>
</dbReference>
<dbReference type="Gene3D" id="1.10.10.60">
    <property type="entry name" value="Homeodomain-like"/>
    <property type="match status" value="2"/>
</dbReference>
<evidence type="ECO:0000313" key="8">
    <source>
        <dbReference type="Proteomes" id="UP000198666"/>
    </source>
</evidence>
<gene>
    <name evidence="7" type="ORF">SAMN05421663_102165</name>
</gene>
<dbReference type="GO" id="GO:0000160">
    <property type="term" value="P:phosphorelay signal transduction system"/>
    <property type="evidence" value="ECO:0007669"/>
    <property type="project" value="InterPro"/>
</dbReference>
<dbReference type="STRING" id="361279.SAMN05421663_102165"/>